<evidence type="ECO:0000256" key="2">
    <source>
        <dbReference type="SAM" id="Phobius"/>
    </source>
</evidence>
<feature type="compositionally biased region" description="Low complexity" evidence="1">
    <location>
        <begin position="47"/>
        <end position="61"/>
    </location>
</feature>
<accession>A0AAD1XTX9</accession>
<dbReference type="Proteomes" id="UP001295684">
    <property type="component" value="Unassembled WGS sequence"/>
</dbReference>
<proteinExistence type="predicted"/>
<sequence length="244" mass="27056">MKYTKAVLAIILLLLLSEAIARDLRSSSSSRSSSRSSSKSSSRRRSGYGSSSSTYSGSGESCKGSTFKCVILPIIITLSVILAILAIAGIILFCVYCPKECKRICECLFCCWCQVGSYLCKELKQKCKRTKKKAPSSQTNIKKLDEKFKVEEMVQIQKIEAKEEKEQNKEVTLVRNKVFVRSKIPSYIVKGSFSNEFPSESNSTENEPERSFSVQSVEDTSKSDPSASSDSKTSQDSRPAEELV</sequence>
<keyword evidence="2" id="KW-0812">Transmembrane</keyword>
<feature type="compositionally biased region" description="Basic and acidic residues" evidence="1">
    <location>
        <begin position="233"/>
        <end position="244"/>
    </location>
</feature>
<evidence type="ECO:0000256" key="1">
    <source>
        <dbReference type="SAM" id="MobiDB-lite"/>
    </source>
</evidence>
<keyword evidence="2" id="KW-1133">Transmembrane helix</keyword>
<feature type="region of interest" description="Disordered" evidence="1">
    <location>
        <begin position="194"/>
        <end position="244"/>
    </location>
</feature>
<feature type="compositionally biased region" description="Low complexity" evidence="1">
    <location>
        <begin position="194"/>
        <end position="205"/>
    </location>
</feature>
<feature type="transmembrane region" description="Helical" evidence="2">
    <location>
        <begin position="70"/>
        <end position="96"/>
    </location>
</feature>
<name>A0AAD1XTX9_EUPCR</name>
<feature type="compositionally biased region" description="Low complexity" evidence="1">
    <location>
        <begin position="223"/>
        <end position="232"/>
    </location>
</feature>
<feature type="signal peptide" evidence="3">
    <location>
        <begin position="1"/>
        <end position="21"/>
    </location>
</feature>
<feature type="region of interest" description="Disordered" evidence="1">
    <location>
        <begin position="28"/>
        <end position="62"/>
    </location>
</feature>
<gene>
    <name evidence="4" type="ORF">ECRASSUSDP1_LOCUS20484</name>
</gene>
<evidence type="ECO:0000256" key="3">
    <source>
        <dbReference type="SAM" id="SignalP"/>
    </source>
</evidence>
<reference evidence="4" key="1">
    <citation type="submission" date="2023-07" db="EMBL/GenBank/DDBJ databases">
        <authorList>
            <consortium name="AG Swart"/>
            <person name="Singh M."/>
            <person name="Singh A."/>
            <person name="Seah K."/>
            <person name="Emmerich C."/>
        </authorList>
    </citation>
    <scope>NUCLEOTIDE SEQUENCE</scope>
    <source>
        <strain evidence="4">DP1</strain>
    </source>
</reference>
<keyword evidence="5" id="KW-1185">Reference proteome</keyword>
<evidence type="ECO:0000313" key="4">
    <source>
        <dbReference type="EMBL" id="CAI2379076.1"/>
    </source>
</evidence>
<dbReference type="EMBL" id="CAMPGE010020892">
    <property type="protein sequence ID" value="CAI2379076.1"/>
    <property type="molecule type" value="Genomic_DNA"/>
</dbReference>
<keyword evidence="3" id="KW-0732">Signal</keyword>
<organism evidence="4 5">
    <name type="scientific">Euplotes crassus</name>
    <dbReference type="NCBI Taxonomy" id="5936"/>
    <lineage>
        <taxon>Eukaryota</taxon>
        <taxon>Sar</taxon>
        <taxon>Alveolata</taxon>
        <taxon>Ciliophora</taxon>
        <taxon>Intramacronucleata</taxon>
        <taxon>Spirotrichea</taxon>
        <taxon>Hypotrichia</taxon>
        <taxon>Euplotida</taxon>
        <taxon>Euplotidae</taxon>
        <taxon>Moneuplotes</taxon>
    </lineage>
</organism>
<comment type="caution">
    <text evidence="4">The sequence shown here is derived from an EMBL/GenBank/DDBJ whole genome shotgun (WGS) entry which is preliminary data.</text>
</comment>
<dbReference type="AlphaFoldDB" id="A0AAD1XTX9"/>
<feature type="chain" id="PRO_5042094327" evidence="3">
    <location>
        <begin position="22"/>
        <end position="244"/>
    </location>
</feature>
<feature type="compositionally biased region" description="Low complexity" evidence="1">
    <location>
        <begin position="28"/>
        <end position="40"/>
    </location>
</feature>
<protein>
    <submittedName>
        <fullName evidence="4">Uncharacterized protein</fullName>
    </submittedName>
</protein>
<keyword evidence="2" id="KW-0472">Membrane</keyword>
<evidence type="ECO:0000313" key="5">
    <source>
        <dbReference type="Proteomes" id="UP001295684"/>
    </source>
</evidence>